<dbReference type="Proteomes" id="UP000030699">
    <property type="component" value="Unassembled WGS sequence"/>
</dbReference>
<dbReference type="Pfam" id="PF15447">
    <property type="entry name" value="NTS"/>
    <property type="match status" value="1"/>
</dbReference>
<protein>
    <recommendedName>
        <fullName evidence="11">Erythrocyte membrane protein 1, PfEMP1</fullName>
    </recommendedName>
</protein>
<sequence length="2539" mass="291900">MAPGNAGGGNDYSDAKHLLDSIGKEVHDKVKNGGADAKKYIEELKGQLSFATLLGVESASSPNPCNLESEYTKLINGSGSGSGVAARIFGHIYEELKKDRKNWAKELQKRYNGDEDKNFFQLREDWWYANRETVWKAITCDAPTDAQYFGAPCDRDDNEKHSTLTKGYCRCKGDQPGQDRPNTDPPTYFDYVPQYLRWFEEWAEDFCTKRKHKLKDAIKKCRGDSGKEKYCSGNGLDCTKTVRGDLHFVVGDCRDCLVACSPFVKWLDNQKQEFEKQKEKYADEIKKANGKTTKETSNGPINNLYVKEFYEKLEKQYKSVQTFLGLLNKETTCKEHPEVEVKGKKADHVDFKNHEDNETFCRTEYCKPCPWCGAEQESGGGWKAKTETCGKIMVHNPDNITKIPVLTPEKGKFGIYRKYKRFCESVKDTVNGGGGGSDGAGGGASGARGKGASGGVANRTAPGTAKDVAIDKKGGKSANGKNGNQIVTWQCYYDKDKRSGQNDNCVEVTRDKFTQGKKVKPYYAFFWDWVYHMLHDSLEWRKQLGRCINKKEETKCIGSCKKKCDCYKKWVEHMRTEWEQIEKHFDKQGDLQGSERNTTLKLIFQLFFMDKIKEAYGENKLNELKQKLERNGRQKVAGDTQDSEDAIKFLLKHELEEAEKCLKTHNEKKCEEQATRARGRADHHDDQEPQVEQSSDDEEEEEEENEDDVEEPEAEPPPKKEEPACEIVKKLFENEASKDYTDWCTQKYSGKNSYRSWDCRQSTFKKEHQGACMPPRRKYLYIHKLKNLNSDKTSTDIELRKAFIECAAIETFFSWHEFKKDKEREEKEQQSLLVYAPHVEEQLQKDLENGTIPEEFKRQMFYTFGDYRDLCLGNDIGKAADTTGISDKVKSILSGKTPNGEECETWWNTNAAAIWDGMICALSYDTNDKNVIEGLRDRLIKPDKKNDYDKVKISSVTSNNDPSGDTLLSDFVKRPTFFRWLEEWAEEFFRKRTYTLKRIEDECRGNNYSKYCDGDGFDCTEIGPNMNETITTFNCPTCGKYCRFYKHWINRKKDEFEKQEKKYQNKIDDAEGNSAVIYHKEFYTTLKAQYPTVKQFLKTLKDGPFSNNNIGDNEIDFNKPNLTFGPAENCAPCPIFGVERIKGVLSKITEKTCGKGTFKDTFDIKNMENPTGKGNILVIDNSTKVFEGDLEVCNGTDIVKGIRKDEWSCGYVFGYDVCELKTFKRDINDKQNIKIRTLFKIWIEIFLKDYNKIKEYLNRCMNNGRASICSNKCGKNCECIEKWAKEKMTEWKKVRELYFKQYRDDNIDEVYEVRRFLGDLKPQTEVKKAIEPFENLDNLQYSSVCTDSNRSEKGQTKYNDVVVCLLDKLKRDIKTCKKNPHTTTKSCTETLPEPPSSHDDSPYTEEPDDNHDQYTQQPKFCPKVDTPEKTKTVHDILCNNQRVEPCNSLKKYHSTIWDKGSTSTNRLCNKNNLVGIGAKWTKFSNDNGNIYVSPRTKQLCLTPIMKVNSTSNKQIYIQNLQKSAFLEAKGLYEYYKKNQKKFGSKNGVSTDDDIKNNTLQAMRRSYADYSDLIKGNSVYDYNTMKNQVAEDLKILQYKDNANGKTPENFWDEYKTDIWHSMLCGYNAANTNNPLHENDDICKLPTTDNDNQLLRWFVEWGEDFCFTSKNRLENMREMCSGNVCKDSKGYSAIKQKCNAACEKYTAYIKEKKTEYDEEKANLVHIKEKLNDAQSKDILEHFKAKCTEKCKCITEIFTNKDNWDNPMDNIDTENFELKKKCECSKHPGEYKDTCDGLSISGSGFPDGSAFGGGISNGKCNAFLGGEITEPAKPNTTNNCIENIANKLQKTEKQKLNHIVSFFNLKGVIKQDITKSSQHLPCDICKPNECLLSGNNKIFCNNNINVFDEKEWDCNKENNNLLEDGLCLPPRRKYMCTKYLEELDTEKVNTTNTLLKKVLVTAFYEGKQLKEQWDKIPMHSKKNKLCDIMKYSFADLGDIIRGKDKWNGTNGDNIIEKNLKTVFEKIYQENNVKQIYPNDASANYWKLREAWWYANRKEVWKAMTCSAPDEAEVHKKINNYGIENLTQILSKCGHKHDPPNYDYIPQRLRWMTEWGESFCEILYKKFHEMKTQCSECKQNINSCVSGQEMCIQCDNSCKDYKNLVEKWKSVFMIQKNKYSHLYEEANGNETNTKDELTKFLRNVNTECNETKTAEEYLDKSTKCSYYKFNNNDKLQIEYVFKDIPKIFEKACKCKESSPRSDDSSETRTPKEDSSPPIVSPTDVNEEQSIPINDILSSTIPLGVALALGSIAFLFLKKKTKSSVVNLFQILQIPKSDYDIPTKLSPNRYIPYTSGKYRGKRYIYLEGDSGTDSGYTDHYSDITSSESEYEELDINDIYVPGSPKYKTLIEVVLEPSGKNTTASGNNTTASGNNTTASDTQNDIQNDGIPSSKITDNEWNTLKDEFISNMLQNEPKDVPNDYSSGDIPMNTQPNTLYFDNNQEKPFITSIHDRNLYTGEENSYNINMSTNSMDDPKYVSNNVYS</sequence>
<feature type="domain" description="Duffy-binding-like" evidence="8">
    <location>
        <begin position="983"/>
        <end position="1127"/>
    </location>
</feature>
<feature type="domain" description="Plasmodium falciparum erythrocyte membrane protein-1 N-terminal segment" evidence="6">
    <location>
        <begin position="14"/>
        <end position="52"/>
    </location>
</feature>
<dbReference type="FunFam" id="1.10.1900.40:FF:000005">
    <property type="entry name" value="Erythrocyte membrane protein 1, PfEMP1"/>
    <property type="match status" value="1"/>
</dbReference>
<reference evidence="9 10" key="2">
    <citation type="submission" date="2013-02" db="EMBL/GenBank/DDBJ databases">
        <title>The Genome Sequence of Plasmodium falciparum MaliPS096_E11.</title>
        <authorList>
            <consortium name="The Broad Institute Genome Sequencing Platform"/>
            <consortium name="The Broad Institute Genome Sequencing Center for Infectious Disease"/>
            <person name="Neafsey D."/>
            <person name="Cheeseman I."/>
            <person name="Volkman S."/>
            <person name="Adams J."/>
            <person name="Walker B."/>
            <person name="Young S.K."/>
            <person name="Zeng Q."/>
            <person name="Gargeya S."/>
            <person name="Fitzgerald M."/>
            <person name="Haas B."/>
            <person name="Abouelleil A."/>
            <person name="Alvarado L."/>
            <person name="Arachchi H.M."/>
            <person name="Berlin A.M."/>
            <person name="Chapman S.B."/>
            <person name="Dewar J."/>
            <person name="Goldberg J."/>
            <person name="Griggs A."/>
            <person name="Gujja S."/>
            <person name="Hansen M."/>
            <person name="Howarth C."/>
            <person name="Imamovic A."/>
            <person name="Larimer J."/>
            <person name="McCowan C."/>
            <person name="Murphy C."/>
            <person name="Neiman D."/>
            <person name="Pearson M."/>
            <person name="Priest M."/>
            <person name="Roberts A."/>
            <person name="Saif S."/>
            <person name="Shea T."/>
            <person name="Sisk P."/>
            <person name="Sykes S."/>
            <person name="Wortman J."/>
            <person name="Nusbaum C."/>
            <person name="Birren B."/>
        </authorList>
    </citation>
    <scope>NUCLEOTIDE SEQUENCE [LARGE SCALE GENOMIC DNA]</scope>
    <source>
        <strain evidence="9 10">MaliPS096_E11</strain>
    </source>
</reference>
<dbReference type="Gene3D" id="1.20.58.830">
    <property type="match status" value="5"/>
</dbReference>
<dbReference type="Pfam" id="PF15445">
    <property type="entry name" value="ATS"/>
    <property type="match status" value="1"/>
</dbReference>
<dbReference type="Gene3D" id="1.10.1900.40">
    <property type="entry name" value="Acidic terminal segments, variant surface antigen of PfEMP1"/>
    <property type="match status" value="1"/>
</dbReference>
<feature type="non-terminal residue" evidence="9">
    <location>
        <position position="2539"/>
    </location>
</feature>
<proteinExistence type="predicted"/>
<feature type="domain" description="Duffy-binding-like" evidence="3">
    <location>
        <begin position="1238"/>
        <end position="1380"/>
    </location>
</feature>
<feature type="compositionally biased region" description="Acidic residues" evidence="2">
    <location>
        <begin position="694"/>
        <end position="714"/>
    </location>
</feature>
<dbReference type="FunFam" id="1.20.58.1930:FF:000001">
    <property type="entry name" value="Erythrocyte membrane protein 1, PfEMP1"/>
    <property type="match status" value="1"/>
</dbReference>
<evidence type="ECO:0000259" key="7">
    <source>
        <dbReference type="Pfam" id="PF18562"/>
    </source>
</evidence>
<feature type="region of interest" description="Disordered" evidence="2">
    <location>
        <begin position="2252"/>
        <end position="2282"/>
    </location>
</feature>
<dbReference type="InterPro" id="IPR044932">
    <property type="entry name" value="PfEMP1_ATS_sf"/>
</dbReference>
<feature type="coiled-coil region" evidence="1">
    <location>
        <begin position="264"/>
        <end position="291"/>
    </location>
</feature>
<dbReference type="Pfam" id="PF18562">
    <property type="entry name" value="CIDR1_gamma"/>
    <property type="match status" value="1"/>
</dbReference>
<feature type="domain" description="Duffy-antigen binding" evidence="4">
    <location>
        <begin position="770"/>
        <end position="974"/>
    </location>
</feature>
<dbReference type="InterPro" id="IPR054595">
    <property type="entry name" value="DBL_C"/>
</dbReference>
<feature type="domain" description="Duffy-binding-like" evidence="8">
    <location>
        <begin position="201"/>
        <end position="364"/>
    </location>
</feature>
<evidence type="ECO:0000259" key="8">
    <source>
        <dbReference type="Pfam" id="PF22672"/>
    </source>
</evidence>
<dbReference type="Pfam" id="PF05424">
    <property type="entry name" value="Duffy_binding"/>
    <property type="match status" value="4"/>
</dbReference>
<evidence type="ECO:0000259" key="4">
    <source>
        <dbReference type="Pfam" id="PF05424"/>
    </source>
</evidence>
<dbReference type="InterPro" id="IPR004258">
    <property type="entry name" value="DBL"/>
</dbReference>
<reference evidence="9 10" key="1">
    <citation type="submission" date="2013-02" db="EMBL/GenBank/DDBJ databases">
        <title>The Genome Annotation of Plasmodium falciparum MaliPS096_E11.</title>
        <authorList>
            <consortium name="The Broad Institute Genome Sequencing Platform"/>
            <consortium name="The Broad Institute Genome Sequencing Center for Infectious Disease"/>
            <person name="Neafsey D."/>
            <person name="Hoffman S."/>
            <person name="Volkman S."/>
            <person name="Rosenthal P."/>
            <person name="Walker B."/>
            <person name="Young S.K."/>
            <person name="Zeng Q."/>
            <person name="Gargeya S."/>
            <person name="Fitzgerald M."/>
            <person name="Haas B."/>
            <person name="Abouelleil A."/>
            <person name="Allen A.W."/>
            <person name="Alvarado L."/>
            <person name="Arachchi H.M."/>
            <person name="Berlin A.M."/>
            <person name="Chapman S.B."/>
            <person name="Gainer-Dewar J."/>
            <person name="Goldberg J."/>
            <person name="Griggs A."/>
            <person name="Gujja S."/>
            <person name="Hansen M."/>
            <person name="Howarth C."/>
            <person name="Imamovic A."/>
            <person name="Ireland A."/>
            <person name="Larimer J."/>
            <person name="McCowan C."/>
            <person name="Murphy C."/>
            <person name="Pearson M."/>
            <person name="Poon T.W."/>
            <person name="Priest M."/>
            <person name="Roberts A."/>
            <person name="Saif S."/>
            <person name="Shea T."/>
            <person name="Sisk P."/>
            <person name="Sykes S."/>
            <person name="Wortman J."/>
            <person name="Nusbaum C."/>
            <person name="Birren B."/>
        </authorList>
    </citation>
    <scope>NUCLEOTIDE SEQUENCE [LARGE SCALE GENOMIC DNA]</scope>
    <source>
        <strain evidence="9 10">MaliPS096_E11</strain>
    </source>
</reference>
<dbReference type="InterPro" id="IPR041480">
    <property type="entry name" value="CIDR1_gamma"/>
</dbReference>
<dbReference type="EMBL" id="KI925993">
    <property type="protein sequence ID" value="ETW45664.1"/>
    <property type="molecule type" value="Genomic_DNA"/>
</dbReference>
<evidence type="ECO:0000313" key="9">
    <source>
        <dbReference type="EMBL" id="ETW45664.1"/>
    </source>
</evidence>
<organism evidence="9 10">
    <name type="scientific">Plasmodium falciparum MaliPS096_E11</name>
    <dbReference type="NCBI Taxonomy" id="1036727"/>
    <lineage>
        <taxon>Eukaryota</taxon>
        <taxon>Sar</taxon>
        <taxon>Alveolata</taxon>
        <taxon>Apicomplexa</taxon>
        <taxon>Aconoidasida</taxon>
        <taxon>Haemosporida</taxon>
        <taxon>Plasmodiidae</taxon>
        <taxon>Plasmodium</taxon>
        <taxon>Plasmodium (Laverania)</taxon>
    </lineage>
</organism>
<feature type="compositionally biased region" description="Basic and acidic residues" evidence="2">
    <location>
        <begin position="2252"/>
        <end position="2270"/>
    </location>
</feature>
<dbReference type="FunFam" id="1.20.58.830:FF:000005">
    <property type="entry name" value="Erythrocyte membrane protein 1, PfEMP1"/>
    <property type="match status" value="1"/>
</dbReference>
<dbReference type="GO" id="GO:0046789">
    <property type="term" value="F:host cell surface receptor binding"/>
    <property type="evidence" value="ECO:0007669"/>
    <property type="project" value="InterPro"/>
</dbReference>
<feature type="domain" description="Duffy-binding-like" evidence="8">
    <location>
        <begin position="2110"/>
        <end position="2246"/>
    </location>
</feature>
<dbReference type="InterPro" id="IPR029210">
    <property type="entry name" value="PfEMP1_NTS"/>
</dbReference>
<dbReference type="InterPro" id="IPR042202">
    <property type="entry name" value="Duffy-ag-bd_sf"/>
</dbReference>
<dbReference type="Gene3D" id="1.20.1310.20">
    <property type="entry name" value="Duffy-antigen binding domain"/>
    <property type="match status" value="4"/>
</dbReference>
<feature type="compositionally biased region" description="Basic and acidic residues" evidence="2">
    <location>
        <begin position="668"/>
        <end position="687"/>
    </location>
</feature>
<dbReference type="InterPro" id="IPR008602">
    <property type="entry name" value="Duffy-antigen-binding"/>
</dbReference>
<evidence type="ECO:0000259" key="6">
    <source>
        <dbReference type="Pfam" id="PF15447"/>
    </source>
</evidence>
<evidence type="ECO:0000256" key="2">
    <source>
        <dbReference type="SAM" id="MobiDB-lite"/>
    </source>
</evidence>
<dbReference type="GO" id="GO:0016020">
    <property type="term" value="C:membrane"/>
    <property type="evidence" value="ECO:0007669"/>
    <property type="project" value="InterPro"/>
</dbReference>
<feature type="region of interest" description="Disordered" evidence="2">
    <location>
        <begin position="668"/>
        <end position="724"/>
    </location>
</feature>
<feature type="coiled-coil region" evidence="1">
    <location>
        <begin position="1707"/>
        <end position="1734"/>
    </location>
</feature>
<gene>
    <name evidence="9" type="ORF">PFMALIP_06277</name>
</gene>
<keyword evidence="1" id="KW-0175">Coiled coil</keyword>
<accession>A0A024WFE7</accession>
<evidence type="ECO:0000259" key="3">
    <source>
        <dbReference type="Pfam" id="PF03011"/>
    </source>
</evidence>
<dbReference type="Pfam" id="PF22672">
    <property type="entry name" value="DBL_C"/>
    <property type="match status" value="3"/>
</dbReference>
<feature type="domain" description="Cysteine-rich interdomain region 1 gamma" evidence="7">
    <location>
        <begin position="1175"/>
        <end position="1221"/>
    </location>
</feature>
<evidence type="ECO:0000259" key="5">
    <source>
        <dbReference type="Pfam" id="PF15445"/>
    </source>
</evidence>
<feature type="domain" description="Plasmodium falciparum erythrocyte membrane protein 1 acidic terminal segment" evidence="5">
    <location>
        <begin position="2295"/>
        <end position="2539"/>
    </location>
</feature>
<dbReference type="Gene3D" id="1.20.58.1930">
    <property type="match status" value="1"/>
</dbReference>
<feature type="region of interest" description="Disordered" evidence="2">
    <location>
        <begin position="1379"/>
        <end position="1425"/>
    </location>
</feature>
<evidence type="ECO:0008006" key="11">
    <source>
        <dbReference type="Google" id="ProtNLM"/>
    </source>
</evidence>
<dbReference type="InterPro" id="IPR029211">
    <property type="entry name" value="PfEMP1_ATS"/>
</dbReference>
<feature type="domain" description="Duffy-antigen binding" evidence="4">
    <location>
        <begin position="1922"/>
        <end position="2106"/>
    </location>
</feature>
<feature type="domain" description="Duffy-antigen binding" evidence="4">
    <location>
        <begin position="1490"/>
        <end position="1665"/>
    </location>
</feature>
<feature type="compositionally biased region" description="Gly residues" evidence="2">
    <location>
        <begin position="433"/>
        <end position="454"/>
    </location>
</feature>
<dbReference type="SUPFAM" id="SSF140924">
    <property type="entry name" value="Duffy binding domain-like"/>
    <property type="match status" value="6"/>
</dbReference>
<feature type="compositionally biased region" description="Polar residues" evidence="2">
    <location>
        <begin position="2434"/>
        <end position="2450"/>
    </location>
</feature>
<feature type="domain" description="Duffy-binding-like" evidence="3">
    <location>
        <begin position="525"/>
        <end position="668"/>
    </location>
</feature>
<evidence type="ECO:0000256" key="1">
    <source>
        <dbReference type="SAM" id="Coils"/>
    </source>
</evidence>
<feature type="compositionally biased region" description="Low complexity" evidence="2">
    <location>
        <begin position="2415"/>
        <end position="2433"/>
    </location>
</feature>
<feature type="domain" description="Duffy-antigen binding" evidence="4">
    <location>
        <begin position="87"/>
        <end position="197"/>
    </location>
</feature>
<dbReference type="Pfam" id="PF03011">
    <property type="entry name" value="PFEMP"/>
    <property type="match status" value="2"/>
</dbReference>
<feature type="region of interest" description="Disordered" evidence="2">
    <location>
        <begin position="433"/>
        <end position="481"/>
    </location>
</feature>
<feature type="region of interest" description="Disordered" evidence="2">
    <location>
        <begin position="2413"/>
        <end position="2450"/>
    </location>
</feature>
<evidence type="ECO:0000313" key="10">
    <source>
        <dbReference type="Proteomes" id="UP000030699"/>
    </source>
</evidence>
<name>A0A024WFE7_PLAFA</name>